<sequence length="176" mass="19826">MKIKDIAIIGMFSALLVTVQYSLAFLPNIELVSLLIIVFTLTLHKKALYIITVFIILEGFLYGIGLWWINYLYVWFILYLLVAFFQKKSSSLQWAIISGGYGLSFGALCSIPYFFMGLSGGTIRNGFQSAFAYWIAGIPFDIAHGIVNFAVALVLFKPVYKIVEQLTRRGNNIITN</sequence>
<dbReference type="Gene3D" id="1.10.1760.20">
    <property type="match status" value="1"/>
</dbReference>
<feature type="transmembrane region" description="Helical" evidence="1">
    <location>
        <begin position="31"/>
        <end position="56"/>
    </location>
</feature>
<dbReference type="RefSeq" id="WP_161838048.1">
    <property type="nucleotide sequence ID" value="NZ_CP048000.1"/>
</dbReference>
<gene>
    <name evidence="2" type="ORF">Ana3638_10935</name>
</gene>
<dbReference type="AlphaFoldDB" id="A0A6P1TM50"/>
<reference evidence="2 3" key="1">
    <citation type="submission" date="2020-01" db="EMBL/GenBank/DDBJ databases">
        <title>Genome analysis of Anaerocolumna sp. CBA3638.</title>
        <authorList>
            <person name="Kim J."/>
            <person name="Roh S.W."/>
        </authorList>
    </citation>
    <scope>NUCLEOTIDE SEQUENCE [LARGE SCALE GENOMIC DNA]</scope>
    <source>
        <strain evidence="2 3">CBA3638</strain>
    </source>
</reference>
<evidence type="ECO:0000313" key="3">
    <source>
        <dbReference type="Proteomes" id="UP000464314"/>
    </source>
</evidence>
<proteinExistence type="predicted"/>
<keyword evidence="1" id="KW-0812">Transmembrane</keyword>
<dbReference type="Proteomes" id="UP000464314">
    <property type="component" value="Chromosome"/>
</dbReference>
<dbReference type="KEGG" id="anr:Ana3638_10935"/>
<name>A0A6P1TM50_9FIRM</name>
<keyword evidence="1" id="KW-0472">Membrane</keyword>
<organism evidence="2 3">
    <name type="scientific">Anaerocolumna sedimenticola</name>
    <dbReference type="NCBI Taxonomy" id="2696063"/>
    <lineage>
        <taxon>Bacteria</taxon>
        <taxon>Bacillati</taxon>
        <taxon>Bacillota</taxon>
        <taxon>Clostridia</taxon>
        <taxon>Lachnospirales</taxon>
        <taxon>Lachnospiraceae</taxon>
        <taxon>Anaerocolumna</taxon>
    </lineage>
</organism>
<dbReference type="EMBL" id="CP048000">
    <property type="protein sequence ID" value="QHQ61222.1"/>
    <property type="molecule type" value="Genomic_DNA"/>
</dbReference>
<keyword evidence="1" id="KW-1133">Transmembrane helix</keyword>
<protein>
    <recommendedName>
        <fullName evidence="4">Energy-coupling factor transport system substrate-specific component</fullName>
    </recommendedName>
</protein>
<evidence type="ECO:0000256" key="1">
    <source>
        <dbReference type="SAM" id="Phobius"/>
    </source>
</evidence>
<feature type="transmembrane region" description="Helical" evidence="1">
    <location>
        <begin position="94"/>
        <end position="116"/>
    </location>
</feature>
<keyword evidence="3" id="KW-1185">Reference proteome</keyword>
<accession>A0A6P1TM50</accession>
<feature type="transmembrane region" description="Helical" evidence="1">
    <location>
        <begin position="131"/>
        <end position="156"/>
    </location>
</feature>
<evidence type="ECO:0000313" key="2">
    <source>
        <dbReference type="EMBL" id="QHQ61222.1"/>
    </source>
</evidence>
<evidence type="ECO:0008006" key="4">
    <source>
        <dbReference type="Google" id="ProtNLM"/>
    </source>
</evidence>
<feature type="transmembrane region" description="Helical" evidence="1">
    <location>
        <begin position="62"/>
        <end position="82"/>
    </location>
</feature>